<keyword evidence="2" id="KW-1185">Reference proteome</keyword>
<comment type="caution">
    <text evidence="1">The sequence shown here is derived from an EMBL/GenBank/DDBJ whole genome shotgun (WGS) entry which is preliminary data.</text>
</comment>
<dbReference type="Proteomes" id="UP000828390">
    <property type="component" value="Unassembled WGS sequence"/>
</dbReference>
<reference evidence="1" key="2">
    <citation type="submission" date="2020-11" db="EMBL/GenBank/DDBJ databases">
        <authorList>
            <person name="McCartney M.A."/>
            <person name="Auch B."/>
            <person name="Kono T."/>
            <person name="Mallez S."/>
            <person name="Becker A."/>
            <person name="Gohl D.M."/>
            <person name="Silverstein K.A.T."/>
            <person name="Koren S."/>
            <person name="Bechman K.B."/>
            <person name="Herman A."/>
            <person name="Abrahante J.E."/>
            <person name="Garbe J."/>
        </authorList>
    </citation>
    <scope>NUCLEOTIDE SEQUENCE</scope>
    <source>
        <strain evidence="1">Duluth1</strain>
        <tissue evidence="1">Whole animal</tissue>
    </source>
</reference>
<gene>
    <name evidence="1" type="ORF">DPMN_150234</name>
</gene>
<sequence length="53" mass="5686">MSDARAGAICGCSGPHILGDEVVGVGLGVFHLNRMRDAPRDPHPNITTRYRAQ</sequence>
<dbReference type="AlphaFoldDB" id="A0A9D4FHK9"/>
<proteinExistence type="predicted"/>
<name>A0A9D4FHK9_DREPO</name>
<protein>
    <submittedName>
        <fullName evidence="1">Uncharacterized protein</fullName>
    </submittedName>
</protein>
<dbReference type="EMBL" id="JAIWYP010000007">
    <property type="protein sequence ID" value="KAH3796665.1"/>
    <property type="molecule type" value="Genomic_DNA"/>
</dbReference>
<accession>A0A9D4FHK9</accession>
<organism evidence="1 2">
    <name type="scientific">Dreissena polymorpha</name>
    <name type="common">Zebra mussel</name>
    <name type="synonym">Mytilus polymorpha</name>
    <dbReference type="NCBI Taxonomy" id="45954"/>
    <lineage>
        <taxon>Eukaryota</taxon>
        <taxon>Metazoa</taxon>
        <taxon>Spiralia</taxon>
        <taxon>Lophotrochozoa</taxon>
        <taxon>Mollusca</taxon>
        <taxon>Bivalvia</taxon>
        <taxon>Autobranchia</taxon>
        <taxon>Heteroconchia</taxon>
        <taxon>Euheterodonta</taxon>
        <taxon>Imparidentia</taxon>
        <taxon>Neoheterodontei</taxon>
        <taxon>Myida</taxon>
        <taxon>Dreissenoidea</taxon>
        <taxon>Dreissenidae</taxon>
        <taxon>Dreissena</taxon>
    </lineage>
</organism>
<evidence type="ECO:0000313" key="2">
    <source>
        <dbReference type="Proteomes" id="UP000828390"/>
    </source>
</evidence>
<reference evidence="1" key="1">
    <citation type="journal article" date="2019" name="bioRxiv">
        <title>The Genome of the Zebra Mussel, Dreissena polymorpha: A Resource for Invasive Species Research.</title>
        <authorList>
            <person name="McCartney M.A."/>
            <person name="Auch B."/>
            <person name="Kono T."/>
            <person name="Mallez S."/>
            <person name="Zhang Y."/>
            <person name="Obille A."/>
            <person name="Becker A."/>
            <person name="Abrahante J.E."/>
            <person name="Garbe J."/>
            <person name="Badalamenti J.P."/>
            <person name="Herman A."/>
            <person name="Mangelson H."/>
            <person name="Liachko I."/>
            <person name="Sullivan S."/>
            <person name="Sone E.D."/>
            <person name="Koren S."/>
            <person name="Silverstein K.A.T."/>
            <person name="Beckman K.B."/>
            <person name="Gohl D.M."/>
        </authorList>
    </citation>
    <scope>NUCLEOTIDE SEQUENCE</scope>
    <source>
        <strain evidence="1">Duluth1</strain>
        <tissue evidence="1">Whole animal</tissue>
    </source>
</reference>
<evidence type="ECO:0000313" key="1">
    <source>
        <dbReference type="EMBL" id="KAH3796665.1"/>
    </source>
</evidence>